<sequence length="169" mass="17195">FTSDMDVSPTLGSLAIALLNGFSALGSIFLGYLSDRCGVRMAILLSALGSAVATFCVWGTTPKSSVAPILIFAAIHGLLSQGWSALWTRFASVSMTGKDPNLASGVLSVYVAGGGLGVVLTGPISTSLMHPWALTNKTNSAYGVEGYGPVILYTGAALLSSSIGVAYGN</sequence>
<evidence type="ECO:0000256" key="2">
    <source>
        <dbReference type="SAM" id="Phobius"/>
    </source>
</evidence>
<dbReference type="InterPro" id="IPR036259">
    <property type="entry name" value="MFS_trans_sf"/>
</dbReference>
<evidence type="ECO:0000313" key="4">
    <source>
        <dbReference type="Proteomes" id="UP001437256"/>
    </source>
</evidence>
<reference evidence="3 4" key="1">
    <citation type="submission" date="2024-05" db="EMBL/GenBank/DDBJ databases">
        <title>A draft genome resource for the thread blight pathogen Marasmius tenuissimus strain MS-2.</title>
        <authorList>
            <person name="Yulfo-Soto G.E."/>
            <person name="Baruah I.K."/>
            <person name="Amoako-Attah I."/>
            <person name="Bukari Y."/>
            <person name="Meinhardt L.W."/>
            <person name="Bailey B.A."/>
            <person name="Cohen S.P."/>
        </authorList>
    </citation>
    <scope>NUCLEOTIDE SEQUENCE [LARGE SCALE GENOMIC DNA]</scope>
    <source>
        <strain evidence="3 4">MS-2</strain>
    </source>
</reference>
<feature type="transmembrane region" description="Helical" evidence="2">
    <location>
        <begin position="41"/>
        <end position="60"/>
    </location>
</feature>
<dbReference type="Pfam" id="PF07690">
    <property type="entry name" value="MFS_1"/>
    <property type="match status" value="1"/>
</dbReference>
<comment type="caution">
    <text evidence="3">The sequence shown here is derived from an EMBL/GenBank/DDBJ whole genome shotgun (WGS) entry which is preliminary data.</text>
</comment>
<dbReference type="Gene3D" id="1.20.1250.20">
    <property type="entry name" value="MFS general substrate transporter like domains"/>
    <property type="match status" value="1"/>
</dbReference>
<gene>
    <name evidence="3" type="ORF">AAF712_004610</name>
</gene>
<evidence type="ECO:0000256" key="1">
    <source>
        <dbReference type="ARBA" id="ARBA00004141"/>
    </source>
</evidence>
<feature type="non-terminal residue" evidence="3">
    <location>
        <position position="1"/>
    </location>
</feature>
<organism evidence="3 4">
    <name type="scientific">Marasmius tenuissimus</name>
    <dbReference type="NCBI Taxonomy" id="585030"/>
    <lineage>
        <taxon>Eukaryota</taxon>
        <taxon>Fungi</taxon>
        <taxon>Dikarya</taxon>
        <taxon>Basidiomycota</taxon>
        <taxon>Agaricomycotina</taxon>
        <taxon>Agaricomycetes</taxon>
        <taxon>Agaricomycetidae</taxon>
        <taxon>Agaricales</taxon>
        <taxon>Marasmiineae</taxon>
        <taxon>Marasmiaceae</taxon>
        <taxon>Marasmius</taxon>
    </lineage>
</organism>
<dbReference type="InterPro" id="IPR011701">
    <property type="entry name" value="MFS"/>
</dbReference>
<protein>
    <recommendedName>
        <fullName evidence="5">Major facilitator superfamily (MFS) profile domain-containing protein</fullName>
    </recommendedName>
</protein>
<feature type="transmembrane region" description="Helical" evidence="2">
    <location>
        <begin position="66"/>
        <end position="86"/>
    </location>
</feature>
<comment type="subcellular location">
    <subcellularLocation>
        <location evidence="1">Membrane</location>
        <topology evidence="1">Multi-pass membrane protein</topology>
    </subcellularLocation>
</comment>
<name>A0ABR3A3Z9_9AGAR</name>
<keyword evidence="2" id="KW-0472">Membrane</keyword>
<feature type="transmembrane region" description="Helical" evidence="2">
    <location>
        <begin position="107"/>
        <end position="130"/>
    </location>
</feature>
<keyword evidence="2" id="KW-1133">Transmembrane helix</keyword>
<keyword evidence="4" id="KW-1185">Reference proteome</keyword>
<dbReference type="SUPFAM" id="SSF103473">
    <property type="entry name" value="MFS general substrate transporter"/>
    <property type="match status" value="1"/>
</dbReference>
<keyword evidence="2" id="KW-0812">Transmembrane</keyword>
<evidence type="ECO:0000313" key="3">
    <source>
        <dbReference type="EMBL" id="KAL0068225.1"/>
    </source>
</evidence>
<feature type="transmembrane region" description="Helical" evidence="2">
    <location>
        <begin position="12"/>
        <end position="34"/>
    </location>
</feature>
<dbReference type="EMBL" id="JBBXMP010000019">
    <property type="protein sequence ID" value="KAL0068225.1"/>
    <property type="molecule type" value="Genomic_DNA"/>
</dbReference>
<proteinExistence type="predicted"/>
<evidence type="ECO:0008006" key="5">
    <source>
        <dbReference type="Google" id="ProtNLM"/>
    </source>
</evidence>
<dbReference type="Proteomes" id="UP001437256">
    <property type="component" value="Unassembled WGS sequence"/>
</dbReference>
<accession>A0ABR3A3Z9</accession>
<feature type="transmembrane region" description="Helical" evidence="2">
    <location>
        <begin position="150"/>
        <end position="168"/>
    </location>
</feature>